<reference evidence="2 3" key="1">
    <citation type="journal article" date="2024" name="Commun. Biol.">
        <title>Comparative genomic analysis of thermophilic fungi reveals convergent evolutionary adaptations and gene losses.</title>
        <authorList>
            <person name="Steindorff A.S."/>
            <person name="Aguilar-Pontes M.V."/>
            <person name="Robinson A.J."/>
            <person name="Andreopoulos B."/>
            <person name="LaButti K."/>
            <person name="Kuo A."/>
            <person name="Mondo S."/>
            <person name="Riley R."/>
            <person name="Otillar R."/>
            <person name="Haridas S."/>
            <person name="Lipzen A."/>
            <person name="Grimwood J."/>
            <person name="Schmutz J."/>
            <person name="Clum A."/>
            <person name="Reid I.D."/>
            <person name="Moisan M.C."/>
            <person name="Butler G."/>
            <person name="Nguyen T.T.M."/>
            <person name="Dewar K."/>
            <person name="Conant G."/>
            <person name="Drula E."/>
            <person name="Henrissat B."/>
            <person name="Hansel C."/>
            <person name="Singer S."/>
            <person name="Hutchinson M.I."/>
            <person name="de Vries R.P."/>
            <person name="Natvig D.O."/>
            <person name="Powell A.J."/>
            <person name="Tsang A."/>
            <person name="Grigoriev I.V."/>
        </authorList>
    </citation>
    <scope>NUCLEOTIDE SEQUENCE [LARGE SCALE GENOMIC DNA]</scope>
    <source>
        <strain evidence="2 3">ATCC 24622</strain>
    </source>
</reference>
<evidence type="ECO:0000313" key="2">
    <source>
        <dbReference type="EMBL" id="KAL1861579.1"/>
    </source>
</evidence>
<name>A0ABR3WGT6_9PEZI</name>
<evidence type="ECO:0000313" key="3">
    <source>
        <dbReference type="Proteomes" id="UP001586593"/>
    </source>
</evidence>
<feature type="region of interest" description="Disordered" evidence="1">
    <location>
        <begin position="138"/>
        <end position="217"/>
    </location>
</feature>
<accession>A0ABR3WGT6</accession>
<keyword evidence="3" id="KW-1185">Reference proteome</keyword>
<comment type="caution">
    <text evidence="2">The sequence shown here is derived from an EMBL/GenBank/DDBJ whole genome shotgun (WGS) entry which is preliminary data.</text>
</comment>
<sequence length="217" mass="22195">MYVNFRPSFHDEMPEWEEAISSVEALVSEDVSFPSATGSPNVPFGSFHRTAAAPPVPPGLGIPHHGHPSPSVPYSLTSGHAVGGPHTPPTVALPLTPLRPPTRPASGQSGKKMPSAASGSEAKKTVQALAVETGLSKDIASQASKSQSRVVLEEEDFPALNTPAKSSATAAAAPTSKSKLAAAAKATSLPSSKKGAEKSAKPSTGKPPSEPNLLLPF</sequence>
<proteinExistence type="predicted"/>
<protein>
    <submittedName>
        <fullName evidence="2">Uncharacterized protein</fullName>
    </submittedName>
</protein>
<feature type="compositionally biased region" description="Low complexity" evidence="1">
    <location>
        <begin position="162"/>
        <end position="193"/>
    </location>
</feature>
<dbReference type="Proteomes" id="UP001586593">
    <property type="component" value="Unassembled WGS sequence"/>
</dbReference>
<gene>
    <name evidence="2" type="ORF">VTK73DRAFT_7053</name>
</gene>
<organism evidence="2 3">
    <name type="scientific">Phialemonium thermophilum</name>
    <dbReference type="NCBI Taxonomy" id="223376"/>
    <lineage>
        <taxon>Eukaryota</taxon>
        <taxon>Fungi</taxon>
        <taxon>Dikarya</taxon>
        <taxon>Ascomycota</taxon>
        <taxon>Pezizomycotina</taxon>
        <taxon>Sordariomycetes</taxon>
        <taxon>Sordariomycetidae</taxon>
        <taxon>Cephalothecales</taxon>
        <taxon>Cephalothecaceae</taxon>
        <taxon>Phialemonium</taxon>
    </lineage>
</organism>
<feature type="compositionally biased region" description="Polar residues" evidence="1">
    <location>
        <begin position="139"/>
        <end position="149"/>
    </location>
</feature>
<feature type="region of interest" description="Disordered" evidence="1">
    <location>
        <begin position="55"/>
        <end position="124"/>
    </location>
</feature>
<dbReference type="EMBL" id="JAZHXJ010000421">
    <property type="protein sequence ID" value="KAL1861579.1"/>
    <property type="molecule type" value="Genomic_DNA"/>
</dbReference>
<feature type="compositionally biased region" description="Low complexity" evidence="1">
    <location>
        <begin position="61"/>
        <end position="75"/>
    </location>
</feature>
<evidence type="ECO:0000256" key="1">
    <source>
        <dbReference type="SAM" id="MobiDB-lite"/>
    </source>
</evidence>